<accession>A0A9J5W5S2</accession>
<evidence type="ECO:0000256" key="2">
    <source>
        <dbReference type="SAM" id="MobiDB-lite"/>
    </source>
</evidence>
<keyword evidence="1" id="KW-0862">Zinc</keyword>
<dbReference type="EMBL" id="JACXVP010000012">
    <property type="protein sequence ID" value="KAG5570596.1"/>
    <property type="molecule type" value="Genomic_DNA"/>
</dbReference>
<evidence type="ECO:0000256" key="1">
    <source>
        <dbReference type="PROSITE-ProRule" id="PRU00047"/>
    </source>
</evidence>
<evidence type="ECO:0000259" key="3">
    <source>
        <dbReference type="PROSITE" id="PS50158"/>
    </source>
</evidence>
<feature type="region of interest" description="Disordered" evidence="2">
    <location>
        <begin position="1"/>
        <end position="26"/>
    </location>
</feature>
<dbReference type="AlphaFoldDB" id="A0A9J5W5S2"/>
<dbReference type="SUPFAM" id="SSF57756">
    <property type="entry name" value="Retrovirus zinc finger-like domains"/>
    <property type="match status" value="1"/>
</dbReference>
<dbReference type="PROSITE" id="PS50158">
    <property type="entry name" value="ZF_CCHC"/>
    <property type="match status" value="1"/>
</dbReference>
<keyword evidence="5" id="KW-1185">Reference proteome</keyword>
<gene>
    <name evidence="4" type="ORF">H5410_060362</name>
</gene>
<keyword evidence="1" id="KW-0479">Metal-binding</keyword>
<proteinExistence type="predicted"/>
<dbReference type="InterPro" id="IPR001878">
    <property type="entry name" value="Znf_CCHC"/>
</dbReference>
<sequence>MESFRKSRNNRRGNFFGKGKYKTDQSTNDGKCYKCGKYGNIASECPKAKKNYSRGSQKNKALRSWSDEDFSENEHEDIANMCFMAIGESTAEVS</sequence>
<keyword evidence="1" id="KW-0863">Zinc-finger</keyword>
<dbReference type="Proteomes" id="UP000824120">
    <property type="component" value="Chromosome 12"/>
</dbReference>
<name>A0A9J5W5S2_SOLCO</name>
<protein>
    <recommendedName>
        <fullName evidence="3">CCHC-type domain-containing protein</fullName>
    </recommendedName>
</protein>
<dbReference type="InterPro" id="IPR036875">
    <property type="entry name" value="Znf_CCHC_sf"/>
</dbReference>
<organism evidence="4 5">
    <name type="scientific">Solanum commersonii</name>
    <name type="common">Commerson's wild potato</name>
    <name type="synonym">Commerson's nightshade</name>
    <dbReference type="NCBI Taxonomy" id="4109"/>
    <lineage>
        <taxon>Eukaryota</taxon>
        <taxon>Viridiplantae</taxon>
        <taxon>Streptophyta</taxon>
        <taxon>Embryophyta</taxon>
        <taxon>Tracheophyta</taxon>
        <taxon>Spermatophyta</taxon>
        <taxon>Magnoliopsida</taxon>
        <taxon>eudicotyledons</taxon>
        <taxon>Gunneridae</taxon>
        <taxon>Pentapetalae</taxon>
        <taxon>asterids</taxon>
        <taxon>lamiids</taxon>
        <taxon>Solanales</taxon>
        <taxon>Solanaceae</taxon>
        <taxon>Solanoideae</taxon>
        <taxon>Solaneae</taxon>
        <taxon>Solanum</taxon>
    </lineage>
</organism>
<reference evidence="4 5" key="1">
    <citation type="submission" date="2020-09" db="EMBL/GenBank/DDBJ databases">
        <title>De no assembly of potato wild relative species, Solanum commersonii.</title>
        <authorList>
            <person name="Cho K."/>
        </authorList>
    </citation>
    <scope>NUCLEOTIDE SEQUENCE [LARGE SCALE GENOMIC DNA]</scope>
    <source>
        <strain evidence="4">LZ3.2</strain>
        <tissue evidence="4">Leaf</tissue>
    </source>
</reference>
<dbReference type="OrthoDB" id="1000712at2759"/>
<evidence type="ECO:0000313" key="4">
    <source>
        <dbReference type="EMBL" id="KAG5570596.1"/>
    </source>
</evidence>
<dbReference type="GO" id="GO:0003676">
    <property type="term" value="F:nucleic acid binding"/>
    <property type="evidence" value="ECO:0007669"/>
    <property type="project" value="InterPro"/>
</dbReference>
<comment type="caution">
    <text evidence="4">The sequence shown here is derived from an EMBL/GenBank/DDBJ whole genome shotgun (WGS) entry which is preliminary data.</text>
</comment>
<feature type="region of interest" description="Disordered" evidence="2">
    <location>
        <begin position="50"/>
        <end position="69"/>
    </location>
</feature>
<feature type="compositionally biased region" description="Basic residues" evidence="2">
    <location>
        <begin position="1"/>
        <end position="11"/>
    </location>
</feature>
<feature type="domain" description="CCHC-type" evidence="3">
    <location>
        <begin position="31"/>
        <end position="47"/>
    </location>
</feature>
<evidence type="ECO:0000313" key="5">
    <source>
        <dbReference type="Proteomes" id="UP000824120"/>
    </source>
</evidence>
<dbReference type="Gene3D" id="4.10.60.10">
    <property type="entry name" value="Zinc finger, CCHC-type"/>
    <property type="match status" value="1"/>
</dbReference>
<dbReference type="GO" id="GO:0008270">
    <property type="term" value="F:zinc ion binding"/>
    <property type="evidence" value="ECO:0007669"/>
    <property type="project" value="UniProtKB-KW"/>
</dbReference>